<dbReference type="RefSeq" id="WP_180895031.1">
    <property type="nucleotide sequence ID" value="NZ_JACCKD010000010.1"/>
</dbReference>
<protein>
    <submittedName>
        <fullName evidence="1">Uncharacterized protein</fullName>
    </submittedName>
</protein>
<keyword evidence="2" id="KW-1185">Reference proteome</keyword>
<dbReference type="AlphaFoldDB" id="A0A838AFS7"/>
<dbReference type="EMBL" id="JACCKD010000010">
    <property type="protein sequence ID" value="MBA0128224.1"/>
    <property type="molecule type" value="Genomic_DNA"/>
</dbReference>
<evidence type="ECO:0000313" key="1">
    <source>
        <dbReference type="EMBL" id="MBA0128224.1"/>
    </source>
</evidence>
<evidence type="ECO:0000313" key="2">
    <source>
        <dbReference type="Proteomes" id="UP000582974"/>
    </source>
</evidence>
<sequence length="52" mass="5730">MDRYVIEVTDAELSLLTAALRSYLADFGHDEADLQRSVKDLLAKLPDPEPAG</sequence>
<gene>
    <name evidence="1" type="ORF">H0B56_21985</name>
</gene>
<organism evidence="1 2">
    <name type="scientific">Haloechinothrix aidingensis</name>
    <dbReference type="NCBI Taxonomy" id="2752311"/>
    <lineage>
        <taxon>Bacteria</taxon>
        <taxon>Bacillati</taxon>
        <taxon>Actinomycetota</taxon>
        <taxon>Actinomycetes</taxon>
        <taxon>Pseudonocardiales</taxon>
        <taxon>Pseudonocardiaceae</taxon>
        <taxon>Haloechinothrix</taxon>
    </lineage>
</organism>
<reference evidence="1 2" key="1">
    <citation type="submission" date="2020-07" db="EMBL/GenBank/DDBJ databases">
        <title>Genome of Haloechinothrix sp.</title>
        <authorList>
            <person name="Tang S.-K."/>
            <person name="Yang L."/>
            <person name="Zhu W.-Y."/>
        </authorList>
    </citation>
    <scope>NUCLEOTIDE SEQUENCE [LARGE SCALE GENOMIC DNA]</scope>
    <source>
        <strain evidence="1 2">YIM 98757</strain>
    </source>
</reference>
<accession>A0A838AFS7</accession>
<proteinExistence type="predicted"/>
<name>A0A838AFS7_9PSEU</name>
<dbReference type="Proteomes" id="UP000582974">
    <property type="component" value="Unassembled WGS sequence"/>
</dbReference>
<comment type="caution">
    <text evidence="1">The sequence shown here is derived from an EMBL/GenBank/DDBJ whole genome shotgun (WGS) entry which is preliminary data.</text>
</comment>